<evidence type="ECO:0000313" key="4">
    <source>
        <dbReference type="Proteomes" id="UP001226434"/>
    </source>
</evidence>
<sequence length="1095" mass="117641">MKFKILHFVIVLCCALVSFTGEAQIFSKTYDFASITTTTGRIDPSIVPTAAGVTFGSFTAVGSMGTNPNAGGRFSFQSWPTGATSGSDVFTGSINTGQYYEVTLSPQANFSLSLTSIIFTSQRSATGIRQYAVRSSIDGFANNLSASISPTNNNLKVVAGNVFQTVDVTTPVAENGSTVTFNGFTNLATPVTFRFYGWNAEGTGGTFSIDNVTFNGEATPAVGSPVLTVNAGSLTFPTTPLNASTTIAYTLKGENLSDPVSITTAAPFSVSENGTDFSTSISVPVADVAIDKTIYVKFSPAVAGTIAGTVVNTSANALTKTINVQGDAVDPAVTNFDFNTCTLSGLPAGGFLAYNVTGAQKWACSFYGRNNTHGVDINGYSGSSLENEDWLISPPVYLTQFTNMPVLSFYSRGEFSGPKLELFVSTDYDGFSAPSTATWTPLEGNFPTPPGASTTIFTLSDNINLSAYKSFPKIYLAFKYTSSPPIGAARWTLDDIAITNQTNIFSVTPVSLNFGEVAPGATSSAQPVILQVIGGGDITLSAPAGYKLSLDNNAFSTSVVVPEAAASVGTTVYVQFTPSVEQLKIAGKISFTGSALNKNAVDLSGSSLLKSKTLDVACYNLSFFGSSADGPVDQSVVDLRVANITTVMQRMNVDIVGVEEISTSSALQALKNNLPGYDTVISQRWSYSFNPPDPIFPPQKVGFIYNTNTMHLVEQRVMFEKLYDDARNGLSNALDDYPTGSPSSFWSSGRLPFMATFDVDINGVTKRIRFIDIHAKSASGDVNGDTYNRRVYDAKVLKDTLDTYYKNDNIVFVGDYNDRIFTSIYNGQVSPYINFKNDAANYDVLTYDLDAAGLTSFPGDPGMIDHIIVSNELANNYLTNSIQIEPANTYIVDYGKATASDHLPVFARFDLSTTPLPITLTQFTATPKKQTVVLSWMTATEINNDHFVVERSVDGKSFSAIATVKGTGNSSRLINYQTIDQQPYNGKNYYRLRQVDIDGRSTLSSVVVVNFASNNFVNVYPNPVTSYIKIEGSDNGGKYSARISSVDGRVMLYTSGNLSQVNNTVNNRLSGFAPGVYILELNNCKQNLTQKFMKR</sequence>
<evidence type="ECO:0000313" key="3">
    <source>
        <dbReference type="EMBL" id="MDI3320067.1"/>
    </source>
</evidence>
<dbReference type="SUPFAM" id="SSF56219">
    <property type="entry name" value="DNase I-like"/>
    <property type="match status" value="1"/>
</dbReference>
<protein>
    <submittedName>
        <fullName evidence="3">T9SS type A sorting domain-containing protein</fullName>
    </submittedName>
</protein>
<dbReference type="Pfam" id="PF18962">
    <property type="entry name" value="Por_Secre_tail"/>
    <property type="match status" value="1"/>
</dbReference>
<feature type="chain" id="PRO_5045408008" evidence="1">
    <location>
        <begin position="24"/>
        <end position="1095"/>
    </location>
</feature>
<dbReference type="EMBL" id="JASBRG010000005">
    <property type="protein sequence ID" value="MDI3320067.1"/>
    <property type="molecule type" value="Genomic_DNA"/>
</dbReference>
<keyword evidence="1" id="KW-0732">Signal</keyword>
<dbReference type="InterPro" id="IPR013783">
    <property type="entry name" value="Ig-like_fold"/>
</dbReference>
<accession>A0ABT6RBX6</accession>
<keyword evidence="4" id="KW-1185">Reference proteome</keyword>
<dbReference type="Gene3D" id="3.60.10.10">
    <property type="entry name" value="Endonuclease/exonuclease/phosphatase"/>
    <property type="match status" value="1"/>
</dbReference>
<dbReference type="Proteomes" id="UP001226434">
    <property type="component" value="Unassembled WGS sequence"/>
</dbReference>
<dbReference type="InterPro" id="IPR026444">
    <property type="entry name" value="Secre_tail"/>
</dbReference>
<evidence type="ECO:0000259" key="2">
    <source>
        <dbReference type="Pfam" id="PF18962"/>
    </source>
</evidence>
<evidence type="ECO:0000256" key="1">
    <source>
        <dbReference type="SAM" id="SignalP"/>
    </source>
</evidence>
<dbReference type="RefSeq" id="WP_282334166.1">
    <property type="nucleotide sequence ID" value="NZ_JASBRG010000005.1"/>
</dbReference>
<feature type="domain" description="Secretion system C-terminal sorting" evidence="2">
    <location>
        <begin position="1019"/>
        <end position="1092"/>
    </location>
</feature>
<proteinExistence type="predicted"/>
<name>A0ABT6RBX6_9BACT</name>
<dbReference type="InterPro" id="IPR036691">
    <property type="entry name" value="Endo/exonu/phosph_ase_sf"/>
</dbReference>
<comment type="caution">
    <text evidence="3">The sequence shown here is derived from an EMBL/GenBank/DDBJ whole genome shotgun (WGS) entry which is preliminary data.</text>
</comment>
<feature type="signal peptide" evidence="1">
    <location>
        <begin position="1"/>
        <end position="23"/>
    </location>
</feature>
<gene>
    <name evidence="3" type="ORF">QJ048_09810</name>
</gene>
<reference evidence="3 4" key="1">
    <citation type="submission" date="2023-05" db="EMBL/GenBank/DDBJ databases">
        <title>Genome sequence of Pinibacter sp. MAH-24.</title>
        <authorList>
            <person name="Huq M.A."/>
        </authorList>
    </citation>
    <scope>NUCLEOTIDE SEQUENCE [LARGE SCALE GENOMIC DNA]</scope>
    <source>
        <strain evidence="3 4">MAH-24</strain>
    </source>
</reference>
<organism evidence="3 4">
    <name type="scientific">Pinibacter soli</name>
    <dbReference type="NCBI Taxonomy" id="3044211"/>
    <lineage>
        <taxon>Bacteria</taxon>
        <taxon>Pseudomonadati</taxon>
        <taxon>Bacteroidota</taxon>
        <taxon>Chitinophagia</taxon>
        <taxon>Chitinophagales</taxon>
        <taxon>Chitinophagaceae</taxon>
        <taxon>Pinibacter</taxon>
    </lineage>
</organism>
<dbReference type="Gene3D" id="2.60.40.10">
    <property type="entry name" value="Immunoglobulins"/>
    <property type="match status" value="1"/>
</dbReference>
<dbReference type="NCBIfam" id="TIGR04183">
    <property type="entry name" value="Por_Secre_tail"/>
    <property type="match status" value="1"/>
</dbReference>